<proteinExistence type="predicted"/>
<reference evidence="1 2" key="1">
    <citation type="submission" date="2012-09" db="EMBL/GenBank/DDBJ databases">
        <title>Celeribacter baekdonensis B30 Genome Sequencing.</title>
        <authorList>
            <person name="Wang W."/>
        </authorList>
    </citation>
    <scope>NUCLEOTIDE SEQUENCE [LARGE SCALE GENOMIC DNA]</scope>
    <source>
        <strain evidence="1 2">B30</strain>
    </source>
</reference>
<protein>
    <submittedName>
        <fullName evidence="1">Uncharacterized protein</fullName>
    </submittedName>
</protein>
<dbReference type="PATRIC" id="fig|1208323.3.peg.2865"/>
<keyword evidence="2" id="KW-1185">Reference proteome</keyword>
<sequence>MTKLRPIPYTANQETHGLALAADVVYTSEIAQIDRLRERQAAYRASLPTSLEAANREAISVLSDLIEPDERGGFLEALHLSIALGAMIKKDGNALGCVGPERDAAIFVSERVSDALLQVHGELEHMNAALRMPISIG</sequence>
<dbReference type="Proteomes" id="UP000006762">
    <property type="component" value="Unassembled WGS sequence"/>
</dbReference>
<organism evidence="1 2">
    <name type="scientific">Celeribacter baekdonensis B30</name>
    <dbReference type="NCBI Taxonomy" id="1208323"/>
    <lineage>
        <taxon>Bacteria</taxon>
        <taxon>Pseudomonadati</taxon>
        <taxon>Pseudomonadota</taxon>
        <taxon>Alphaproteobacteria</taxon>
        <taxon>Rhodobacterales</taxon>
        <taxon>Roseobacteraceae</taxon>
        <taxon>Celeribacter</taxon>
    </lineage>
</organism>
<dbReference type="AlphaFoldDB" id="K2IIL1"/>
<dbReference type="RefSeq" id="WP_009572738.1">
    <property type="nucleotide sequence ID" value="NZ_AMRK01000008.1"/>
</dbReference>
<name>K2IIL1_9RHOB</name>
<gene>
    <name evidence="1" type="ORF">B30_13854</name>
</gene>
<accession>K2IIL1</accession>
<evidence type="ECO:0000313" key="2">
    <source>
        <dbReference type="Proteomes" id="UP000006762"/>
    </source>
</evidence>
<evidence type="ECO:0000313" key="1">
    <source>
        <dbReference type="EMBL" id="EKE69976.1"/>
    </source>
</evidence>
<comment type="caution">
    <text evidence="1">The sequence shown here is derived from an EMBL/GenBank/DDBJ whole genome shotgun (WGS) entry which is preliminary data.</text>
</comment>
<dbReference type="STRING" id="1208323.B30_13854"/>
<dbReference type="OrthoDB" id="7857348at2"/>
<dbReference type="EMBL" id="AMRK01000008">
    <property type="protein sequence ID" value="EKE69976.1"/>
    <property type="molecule type" value="Genomic_DNA"/>
</dbReference>